<keyword evidence="2" id="KW-1185">Reference proteome</keyword>
<accession>A0AAD9Z8I9</accession>
<proteinExistence type="predicted"/>
<protein>
    <submittedName>
        <fullName evidence="1">Uncharacterized protein</fullName>
    </submittedName>
</protein>
<sequence>MASPRKSIDPSNAEAKEIQAEIKQMQLILAAIFDGILANRAELTACYRELVAHLHTSIALYEQPLTAQLQNNPGYLRDRQAWPARKAIRLTNMARCEDLMLVLMENTKEMRGTYRECERIRGALE</sequence>
<dbReference type="AlphaFoldDB" id="A0AAD9Z8I9"/>
<comment type="caution">
    <text evidence="1">The sequence shown here is derived from an EMBL/GenBank/DDBJ whole genome shotgun (WGS) entry which is preliminary data.</text>
</comment>
<reference evidence="1" key="1">
    <citation type="submission" date="2022-11" db="EMBL/GenBank/DDBJ databases">
        <title>Chromosomal genome sequence assembly and mating type (MAT) locus characterization of the leprose asexual lichenized fungus Lepraria neglecta (Nyl.) Erichsen.</title>
        <authorList>
            <person name="Allen J.L."/>
            <person name="Pfeffer B."/>
        </authorList>
    </citation>
    <scope>NUCLEOTIDE SEQUENCE</scope>
    <source>
        <strain evidence="1">Allen 5258</strain>
    </source>
</reference>
<evidence type="ECO:0000313" key="2">
    <source>
        <dbReference type="Proteomes" id="UP001276659"/>
    </source>
</evidence>
<name>A0AAD9Z8I9_9LECA</name>
<evidence type="ECO:0000313" key="1">
    <source>
        <dbReference type="EMBL" id="KAK3173579.1"/>
    </source>
</evidence>
<gene>
    <name evidence="1" type="ORF">OEA41_006910</name>
</gene>
<dbReference type="Proteomes" id="UP001276659">
    <property type="component" value="Unassembled WGS sequence"/>
</dbReference>
<organism evidence="1 2">
    <name type="scientific">Lepraria neglecta</name>
    <dbReference type="NCBI Taxonomy" id="209136"/>
    <lineage>
        <taxon>Eukaryota</taxon>
        <taxon>Fungi</taxon>
        <taxon>Dikarya</taxon>
        <taxon>Ascomycota</taxon>
        <taxon>Pezizomycotina</taxon>
        <taxon>Lecanoromycetes</taxon>
        <taxon>OSLEUM clade</taxon>
        <taxon>Lecanoromycetidae</taxon>
        <taxon>Lecanorales</taxon>
        <taxon>Lecanorineae</taxon>
        <taxon>Stereocaulaceae</taxon>
        <taxon>Lepraria</taxon>
    </lineage>
</organism>
<dbReference type="EMBL" id="JASNWA010000007">
    <property type="protein sequence ID" value="KAK3173579.1"/>
    <property type="molecule type" value="Genomic_DNA"/>
</dbReference>